<comment type="caution">
    <text evidence="2">The sequence shown here is derived from an EMBL/GenBank/DDBJ whole genome shotgun (WGS) entry which is preliminary data.</text>
</comment>
<evidence type="ECO:0000256" key="1">
    <source>
        <dbReference type="SAM" id="MobiDB-lite"/>
    </source>
</evidence>
<proteinExistence type="predicted"/>
<reference evidence="2 3" key="1">
    <citation type="journal article" date="2024" name="G3 (Bethesda)">
        <title>Genome assembly of Hibiscus sabdariffa L. provides insights into metabolisms of medicinal natural products.</title>
        <authorList>
            <person name="Kim T."/>
        </authorList>
    </citation>
    <scope>NUCLEOTIDE SEQUENCE [LARGE SCALE GENOMIC DNA]</scope>
    <source>
        <strain evidence="2">TK-2024</strain>
        <tissue evidence="2">Old leaves</tissue>
    </source>
</reference>
<dbReference type="EMBL" id="JBBPBM010000044">
    <property type="protein sequence ID" value="KAK8523005.1"/>
    <property type="molecule type" value="Genomic_DNA"/>
</dbReference>
<dbReference type="Proteomes" id="UP001472677">
    <property type="component" value="Unassembled WGS sequence"/>
</dbReference>
<evidence type="ECO:0000313" key="2">
    <source>
        <dbReference type="EMBL" id="KAK8523005.1"/>
    </source>
</evidence>
<name>A0ABR2CV13_9ROSI</name>
<sequence>MFQESIMQNLHSPLWNNVEASQAVNRLLAGNQSGRPPDEATIVDVPIVLERQGSPVLSKLQPLYKKGRSGHDSMMVEDTSPEGLRDTGGRPGGSPSTVLQSEVKEPSPPLPSFKDKLLGNSGFSKQAQYVEELDVEKDVVSRFDVLEDELVVMAEGLAESMITKPGVEGVAMEVSGSEKRRVGGVLEALGLENAEDVGSAKEGIMWKQGLVASQGIVVSVESSLDNEKHSLVQVVHTGNSSVAKTADVGGRGVCSPPSVVSDLVELEQRRWEESALARSSQCLRVDPGG</sequence>
<organism evidence="2 3">
    <name type="scientific">Hibiscus sabdariffa</name>
    <name type="common">roselle</name>
    <dbReference type="NCBI Taxonomy" id="183260"/>
    <lineage>
        <taxon>Eukaryota</taxon>
        <taxon>Viridiplantae</taxon>
        <taxon>Streptophyta</taxon>
        <taxon>Embryophyta</taxon>
        <taxon>Tracheophyta</taxon>
        <taxon>Spermatophyta</taxon>
        <taxon>Magnoliopsida</taxon>
        <taxon>eudicotyledons</taxon>
        <taxon>Gunneridae</taxon>
        <taxon>Pentapetalae</taxon>
        <taxon>rosids</taxon>
        <taxon>malvids</taxon>
        <taxon>Malvales</taxon>
        <taxon>Malvaceae</taxon>
        <taxon>Malvoideae</taxon>
        <taxon>Hibiscus</taxon>
    </lineage>
</organism>
<protein>
    <submittedName>
        <fullName evidence="2">Uncharacterized protein</fullName>
    </submittedName>
</protein>
<gene>
    <name evidence="2" type="ORF">V6N12_073717</name>
</gene>
<evidence type="ECO:0000313" key="3">
    <source>
        <dbReference type="Proteomes" id="UP001472677"/>
    </source>
</evidence>
<feature type="region of interest" description="Disordered" evidence="1">
    <location>
        <begin position="60"/>
        <end position="117"/>
    </location>
</feature>
<keyword evidence="3" id="KW-1185">Reference proteome</keyword>
<accession>A0ABR2CV13</accession>